<feature type="non-terminal residue" evidence="1">
    <location>
        <position position="1"/>
    </location>
</feature>
<evidence type="ECO:0008006" key="3">
    <source>
        <dbReference type="Google" id="ProtNLM"/>
    </source>
</evidence>
<name>A0A7J7NL00_9MAGN</name>
<evidence type="ECO:0000313" key="1">
    <source>
        <dbReference type="EMBL" id="KAF6167931.1"/>
    </source>
</evidence>
<proteinExistence type="predicted"/>
<keyword evidence="2" id="KW-1185">Reference proteome</keyword>
<dbReference type="EMBL" id="JACGCM010000715">
    <property type="protein sequence ID" value="KAF6167931.1"/>
    <property type="molecule type" value="Genomic_DNA"/>
</dbReference>
<comment type="caution">
    <text evidence="1">The sequence shown here is derived from an EMBL/GenBank/DDBJ whole genome shotgun (WGS) entry which is preliminary data.</text>
</comment>
<protein>
    <recommendedName>
        <fullName evidence="3">ATP-dependent DNA helicase</fullName>
    </recommendedName>
</protein>
<dbReference type="AlphaFoldDB" id="A0A7J7NL00"/>
<reference evidence="1 2" key="1">
    <citation type="journal article" date="2020" name="IScience">
        <title>Genome Sequencing of the Endangered Kingdonia uniflora (Circaeasteraceae, Ranunculales) Reveals Potential Mechanisms of Evolutionary Specialization.</title>
        <authorList>
            <person name="Sun Y."/>
            <person name="Deng T."/>
            <person name="Zhang A."/>
            <person name="Moore M.J."/>
            <person name="Landis J.B."/>
            <person name="Lin N."/>
            <person name="Zhang H."/>
            <person name="Zhang X."/>
            <person name="Huang J."/>
            <person name="Zhang X."/>
            <person name="Sun H."/>
            <person name="Wang H."/>
        </authorList>
    </citation>
    <scope>NUCLEOTIDE SEQUENCE [LARGE SCALE GENOMIC DNA]</scope>
    <source>
        <strain evidence="1">TB1705</strain>
        <tissue evidence="1">Leaf</tissue>
    </source>
</reference>
<dbReference type="OrthoDB" id="3691720at2759"/>
<gene>
    <name evidence="1" type="ORF">GIB67_027709</name>
</gene>
<dbReference type="Proteomes" id="UP000541444">
    <property type="component" value="Unassembled WGS sequence"/>
</dbReference>
<sequence>IYQIGNNPEQTIKLPSTIHNCTSVQDLILSVYSNLNISCDRDQGFLTERTILSVRNDDVSSINDDALNMFLGEPIVN</sequence>
<organism evidence="1 2">
    <name type="scientific">Kingdonia uniflora</name>
    <dbReference type="NCBI Taxonomy" id="39325"/>
    <lineage>
        <taxon>Eukaryota</taxon>
        <taxon>Viridiplantae</taxon>
        <taxon>Streptophyta</taxon>
        <taxon>Embryophyta</taxon>
        <taxon>Tracheophyta</taxon>
        <taxon>Spermatophyta</taxon>
        <taxon>Magnoliopsida</taxon>
        <taxon>Ranunculales</taxon>
        <taxon>Circaeasteraceae</taxon>
        <taxon>Kingdonia</taxon>
    </lineage>
</organism>
<evidence type="ECO:0000313" key="2">
    <source>
        <dbReference type="Proteomes" id="UP000541444"/>
    </source>
</evidence>
<accession>A0A7J7NL00</accession>